<dbReference type="Pfam" id="PF13641">
    <property type="entry name" value="Glyco_tranf_2_3"/>
    <property type="match status" value="1"/>
</dbReference>
<evidence type="ECO:0000256" key="3">
    <source>
        <dbReference type="ARBA" id="ARBA00022692"/>
    </source>
</evidence>
<accession>A0ABW5MDQ8</accession>
<keyword evidence="5 6" id="KW-0472">Membrane</keyword>
<keyword evidence="8" id="KW-1185">Reference proteome</keyword>
<keyword evidence="7" id="KW-0328">Glycosyltransferase</keyword>
<keyword evidence="4 6" id="KW-1133">Transmembrane helix</keyword>
<comment type="caution">
    <text evidence="7">The sequence shown here is derived from an EMBL/GenBank/DDBJ whole genome shotgun (WGS) entry which is preliminary data.</text>
</comment>
<feature type="transmembrane region" description="Helical" evidence="6">
    <location>
        <begin position="464"/>
        <end position="484"/>
    </location>
</feature>
<dbReference type="InterPro" id="IPR029044">
    <property type="entry name" value="Nucleotide-diphossugar_trans"/>
</dbReference>
<evidence type="ECO:0000313" key="8">
    <source>
        <dbReference type="Proteomes" id="UP001597469"/>
    </source>
</evidence>
<dbReference type="PANTHER" id="PTHR32044:SF80">
    <property type="entry name" value="XYLOGLUCAN GLYCOSYLTRANSFERASE 2-RELATED"/>
    <property type="match status" value="1"/>
</dbReference>
<evidence type="ECO:0000256" key="6">
    <source>
        <dbReference type="SAM" id="Phobius"/>
    </source>
</evidence>
<feature type="transmembrane region" description="Helical" evidence="6">
    <location>
        <begin position="345"/>
        <end position="362"/>
    </location>
</feature>
<proteinExistence type="predicted"/>
<keyword evidence="3 6" id="KW-0812">Transmembrane</keyword>
<organism evidence="7 8">
    <name type="scientific">Spirosoma soli</name>
    <dbReference type="NCBI Taxonomy" id="1770529"/>
    <lineage>
        <taxon>Bacteria</taxon>
        <taxon>Pseudomonadati</taxon>
        <taxon>Bacteroidota</taxon>
        <taxon>Cytophagia</taxon>
        <taxon>Cytophagales</taxon>
        <taxon>Cytophagaceae</taxon>
        <taxon>Spirosoma</taxon>
    </lineage>
</organism>
<evidence type="ECO:0000256" key="2">
    <source>
        <dbReference type="ARBA" id="ARBA00022679"/>
    </source>
</evidence>
<evidence type="ECO:0000256" key="5">
    <source>
        <dbReference type="ARBA" id="ARBA00023136"/>
    </source>
</evidence>
<dbReference type="SUPFAM" id="SSF53448">
    <property type="entry name" value="Nucleotide-diphospho-sugar transferases"/>
    <property type="match status" value="1"/>
</dbReference>
<dbReference type="PANTHER" id="PTHR32044">
    <property type="entry name" value="GLUCOMANNAN 4-BETA-MANNOSYLTRANSFERASE 9"/>
    <property type="match status" value="1"/>
</dbReference>
<protein>
    <submittedName>
        <fullName evidence="7">Glycosyltransferase</fullName>
        <ecNumber evidence="7">2.4.-.-</ecNumber>
    </submittedName>
</protein>
<evidence type="ECO:0000256" key="4">
    <source>
        <dbReference type="ARBA" id="ARBA00022989"/>
    </source>
</evidence>
<feature type="transmembrane region" description="Helical" evidence="6">
    <location>
        <begin position="6"/>
        <end position="28"/>
    </location>
</feature>
<dbReference type="EC" id="2.4.-.-" evidence="7"/>
<name>A0ABW5MDQ8_9BACT</name>
<gene>
    <name evidence="7" type="ORF">ACFSUS_26690</name>
</gene>
<dbReference type="GO" id="GO:0016757">
    <property type="term" value="F:glycosyltransferase activity"/>
    <property type="evidence" value="ECO:0007669"/>
    <property type="project" value="UniProtKB-KW"/>
</dbReference>
<feature type="transmembrane region" description="Helical" evidence="6">
    <location>
        <begin position="374"/>
        <end position="393"/>
    </location>
</feature>
<evidence type="ECO:0000313" key="7">
    <source>
        <dbReference type="EMBL" id="MFD2574251.1"/>
    </source>
</evidence>
<dbReference type="Gene3D" id="3.90.550.10">
    <property type="entry name" value="Spore Coat Polysaccharide Biosynthesis Protein SpsA, Chain A"/>
    <property type="match status" value="1"/>
</dbReference>
<comment type="subcellular location">
    <subcellularLocation>
        <location evidence="1">Endomembrane system</location>
    </subcellularLocation>
</comment>
<sequence>MAIVTIVIYSITLLFLVISSLIQARLAWHFYRRQKQVSNHAMAFSGFPLPSITVQLPLYNERYVVERLLAAVTALDYPRHLLDIQVLDDSSDETTSLIDNQLALIRQRGISIAHIRRAERTGFKAGALAQGTRQAQGDFIAIFDADFLPAPDFLLRLIPYFTHPEIGLVQARWDHLNLTDSWLTRFQGFFLDAHLFVEQWGRHSANHLINFNGTAGIWRKACIEDAGGWHADTLTEDLDLSYRAQLRGWKFQYAGEVGVPAELPLSMQALKTQQFRWMKGIAECARKHLGSTLQSSRLQISNKAYALFHLLSSLPFCCLFILGLSSVPLLWFLQQPVYQLWVERISGLTLLSVASVFLYWVGFMHRQPFSKTRLLSFLGHYLLFMVLSMGLSYHNTKAVVEGFAGRKSSFIRTPKFNRGTQQTSWHTNVYVSKQSRELPWAEILLCLYFLGGIGLAFHLHIFNLLPLHLLLVVGMGLVVCYPAWQAVPEKAKKNKQASLDTRELSPAE</sequence>
<evidence type="ECO:0000256" key="1">
    <source>
        <dbReference type="ARBA" id="ARBA00004308"/>
    </source>
</evidence>
<reference evidence="8" key="1">
    <citation type="journal article" date="2019" name="Int. J. Syst. Evol. Microbiol.">
        <title>The Global Catalogue of Microorganisms (GCM) 10K type strain sequencing project: providing services to taxonomists for standard genome sequencing and annotation.</title>
        <authorList>
            <consortium name="The Broad Institute Genomics Platform"/>
            <consortium name="The Broad Institute Genome Sequencing Center for Infectious Disease"/>
            <person name="Wu L."/>
            <person name="Ma J."/>
        </authorList>
    </citation>
    <scope>NUCLEOTIDE SEQUENCE [LARGE SCALE GENOMIC DNA]</scope>
    <source>
        <strain evidence="8">KCTC 42805</strain>
    </source>
</reference>
<dbReference type="EMBL" id="JBHULN010000025">
    <property type="protein sequence ID" value="MFD2574251.1"/>
    <property type="molecule type" value="Genomic_DNA"/>
</dbReference>
<feature type="transmembrane region" description="Helical" evidence="6">
    <location>
        <begin position="438"/>
        <end position="457"/>
    </location>
</feature>
<keyword evidence="2 7" id="KW-0808">Transferase</keyword>
<dbReference type="Proteomes" id="UP001597469">
    <property type="component" value="Unassembled WGS sequence"/>
</dbReference>
<feature type="transmembrane region" description="Helical" evidence="6">
    <location>
        <begin position="304"/>
        <end position="333"/>
    </location>
</feature>